<organism evidence="2">
    <name type="scientific">Prevotella sp. GTC17253</name>
    <dbReference type="NCBI Taxonomy" id="3236793"/>
    <lineage>
        <taxon>Bacteria</taxon>
        <taxon>Pseudomonadati</taxon>
        <taxon>Bacteroidota</taxon>
        <taxon>Bacteroidia</taxon>
        <taxon>Bacteroidales</taxon>
        <taxon>Prevotellaceae</taxon>
        <taxon>Prevotella</taxon>
    </lineage>
</organism>
<feature type="domain" description="Glycosyltransferase subfamily 4-like N-terminal" evidence="1">
    <location>
        <begin position="2"/>
        <end position="163"/>
    </location>
</feature>
<dbReference type="Gene3D" id="3.40.50.2000">
    <property type="entry name" value="Glycogen Phosphorylase B"/>
    <property type="match status" value="2"/>
</dbReference>
<proteinExistence type="predicted"/>
<dbReference type="PANTHER" id="PTHR12526:SF630">
    <property type="entry name" value="GLYCOSYLTRANSFERASE"/>
    <property type="match status" value="1"/>
</dbReference>
<reference evidence="2" key="1">
    <citation type="submission" date="2024-07" db="EMBL/GenBank/DDBJ databases">
        <title>Complete genome sequence of Prevotella sp. YM-2024 GTC17253.</title>
        <authorList>
            <person name="Hayashi M."/>
            <person name="Muto Y."/>
            <person name="Tanaka K."/>
            <person name="Niwa H."/>
        </authorList>
    </citation>
    <scope>NUCLEOTIDE SEQUENCE</scope>
    <source>
        <strain evidence="2">GTC17253</strain>
    </source>
</reference>
<sequence length="346" mass="39453">MGGAERVALNIVKSSNPDFEYSIVEVIRGRGVFADKFIEELANSGIKYHRSHISNSKLAIVLFPIFLIPLLFKIKPAIVHTHTEVPDLAWYWCNLLFGRFMRKIKSVRTIHNTELWNSWGMVGRAVEKFFSKKEANIAISQATQGCYRAVYAECPPIIYNGIEEMSQQTFKGIIAGKINILFAGRMEEQKGVSVLVDVISRLKEDGRFVFHIVGNGSQEWQVRNALSDSTCVYFYDKIYGLSSLLSSFDYLFMPSRFEGLALMSIEASMAKLPAVINDCPGLGETLPEDWPLKVENNDTESFIRIFTHYIPTCNRESLTELAYSYVKTNFSLEKMQKAYEELYSYK</sequence>
<evidence type="ECO:0000313" key="2">
    <source>
        <dbReference type="EMBL" id="BFO72282.1"/>
    </source>
</evidence>
<dbReference type="EMBL" id="AP035785">
    <property type="protein sequence ID" value="BFO72282.1"/>
    <property type="molecule type" value="Genomic_DNA"/>
</dbReference>
<accession>A0AB33IY64</accession>
<evidence type="ECO:0000259" key="1">
    <source>
        <dbReference type="Pfam" id="PF13439"/>
    </source>
</evidence>
<dbReference type="Pfam" id="PF13692">
    <property type="entry name" value="Glyco_trans_1_4"/>
    <property type="match status" value="1"/>
</dbReference>
<dbReference type="GO" id="GO:0016757">
    <property type="term" value="F:glycosyltransferase activity"/>
    <property type="evidence" value="ECO:0007669"/>
    <property type="project" value="UniProtKB-ARBA"/>
</dbReference>
<name>A0AB33IY64_9BACT</name>
<dbReference type="SUPFAM" id="SSF53756">
    <property type="entry name" value="UDP-Glycosyltransferase/glycogen phosphorylase"/>
    <property type="match status" value="1"/>
</dbReference>
<dbReference type="Pfam" id="PF13439">
    <property type="entry name" value="Glyco_transf_4"/>
    <property type="match status" value="1"/>
</dbReference>
<dbReference type="InterPro" id="IPR028098">
    <property type="entry name" value="Glyco_trans_4-like_N"/>
</dbReference>
<dbReference type="AlphaFoldDB" id="A0AB33IY64"/>
<dbReference type="PANTHER" id="PTHR12526">
    <property type="entry name" value="GLYCOSYLTRANSFERASE"/>
    <property type="match status" value="1"/>
</dbReference>
<protein>
    <submittedName>
        <fullName evidence="2">Glycosyltransferase family 4 protein</fullName>
    </submittedName>
</protein>
<gene>
    <name evidence="2" type="ORF">GTC17253_22480</name>
</gene>